<dbReference type="PROSITE" id="PS50297">
    <property type="entry name" value="ANK_REP_REGION"/>
    <property type="match status" value="2"/>
</dbReference>
<dbReference type="PANTHER" id="PTHR11638">
    <property type="entry name" value="ATP-DEPENDENT CLP PROTEASE"/>
    <property type="match status" value="1"/>
</dbReference>
<dbReference type="Pfam" id="PF12796">
    <property type="entry name" value="Ank_2"/>
    <property type="match status" value="1"/>
</dbReference>
<organism evidence="6 7">
    <name type="scientific">Zootermopsis nevadensis</name>
    <name type="common">Dampwood termite</name>
    <dbReference type="NCBI Taxonomy" id="136037"/>
    <lineage>
        <taxon>Eukaryota</taxon>
        <taxon>Metazoa</taxon>
        <taxon>Ecdysozoa</taxon>
        <taxon>Arthropoda</taxon>
        <taxon>Hexapoda</taxon>
        <taxon>Insecta</taxon>
        <taxon>Pterygota</taxon>
        <taxon>Neoptera</taxon>
        <taxon>Polyneoptera</taxon>
        <taxon>Dictyoptera</taxon>
        <taxon>Blattodea</taxon>
        <taxon>Blattoidea</taxon>
        <taxon>Termitoidae</taxon>
        <taxon>Termopsidae</taxon>
        <taxon>Zootermopsis</taxon>
    </lineage>
</organism>
<evidence type="ECO:0000259" key="4">
    <source>
        <dbReference type="SMART" id="SM00382"/>
    </source>
</evidence>
<evidence type="ECO:0000256" key="1">
    <source>
        <dbReference type="ARBA" id="ARBA00022741"/>
    </source>
</evidence>
<feature type="domain" description="AAA+ ATPase" evidence="4">
    <location>
        <begin position="302"/>
        <end position="455"/>
    </location>
</feature>
<dbReference type="OMA" id="ARYMHRD"/>
<keyword evidence="7" id="KW-1185">Reference proteome</keyword>
<dbReference type="GO" id="GO:0016887">
    <property type="term" value="F:ATP hydrolysis activity"/>
    <property type="evidence" value="ECO:0007669"/>
    <property type="project" value="InterPro"/>
</dbReference>
<dbReference type="Gene3D" id="1.25.40.20">
    <property type="entry name" value="Ankyrin repeat-containing domain"/>
    <property type="match status" value="1"/>
</dbReference>
<dbReference type="GO" id="GO:0034605">
    <property type="term" value="P:cellular response to heat"/>
    <property type="evidence" value="ECO:0007669"/>
    <property type="project" value="TreeGrafter"/>
</dbReference>
<reference evidence="6 7" key="1">
    <citation type="journal article" date="2014" name="Nat. Commun.">
        <title>Molecular traces of alternative social organization in a termite genome.</title>
        <authorList>
            <person name="Terrapon N."/>
            <person name="Li C."/>
            <person name="Robertson H.M."/>
            <person name="Ji L."/>
            <person name="Meng X."/>
            <person name="Booth W."/>
            <person name="Chen Z."/>
            <person name="Childers C.P."/>
            <person name="Glastad K.M."/>
            <person name="Gokhale K."/>
            <person name="Gowin J."/>
            <person name="Gronenberg W."/>
            <person name="Hermansen R.A."/>
            <person name="Hu H."/>
            <person name="Hunt B.G."/>
            <person name="Huylmans A.K."/>
            <person name="Khalil S.M."/>
            <person name="Mitchell R.D."/>
            <person name="Munoz-Torres M.C."/>
            <person name="Mustard J.A."/>
            <person name="Pan H."/>
            <person name="Reese J.T."/>
            <person name="Scharf M.E."/>
            <person name="Sun F."/>
            <person name="Vogel H."/>
            <person name="Xiao J."/>
            <person name="Yang W."/>
            <person name="Yang Z."/>
            <person name="Yang Z."/>
            <person name="Zhou J."/>
            <person name="Zhu J."/>
            <person name="Brent C.S."/>
            <person name="Elsik C.G."/>
            <person name="Goodisman M.A."/>
            <person name="Liberles D.A."/>
            <person name="Roe R.M."/>
            <person name="Vargo E.L."/>
            <person name="Vilcinskas A."/>
            <person name="Wang J."/>
            <person name="Bornberg-Bauer E."/>
            <person name="Korb J."/>
            <person name="Zhang G."/>
            <person name="Liebig J."/>
        </authorList>
    </citation>
    <scope>NUCLEOTIDE SEQUENCE [LARGE SCALE GENOMIC DNA]</scope>
    <source>
        <tissue evidence="6">Whole organism</tissue>
    </source>
</reference>
<dbReference type="InterPro" id="IPR003593">
    <property type="entry name" value="AAA+_ATPase"/>
</dbReference>
<dbReference type="GO" id="GO:0005524">
    <property type="term" value="F:ATP binding"/>
    <property type="evidence" value="ECO:0007669"/>
    <property type="project" value="UniProtKB-KW"/>
</dbReference>
<dbReference type="AlphaFoldDB" id="A0A067R3L4"/>
<evidence type="ECO:0000313" key="7">
    <source>
        <dbReference type="Proteomes" id="UP000027135"/>
    </source>
</evidence>
<dbReference type="InterPro" id="IPR027417">
    <property type="entry name" value="P-loop_NTPase"/>
</dbReference>
<dbReference type="InParanoid" id="A0A067R3L4"/>
<keyword evidence="1" id="KW-0547">Nucleotide-binding</keyword>
<dbReference type="Gene3D" id="1.10.8.60">
    <property type="match status" value="1"/>
</dbReference>
<dbReference type="Proteomes" id="UP000027135">
    <property type="component" value="Unassembled WGS sequence"/>
</dbReference>
<dbReference type="InterPro" id="IPR001270">
    <property type="entry name" value="ClpA/B"/>
</dbReference>
<gene>
    <name evidence="6" type="ORF">L798_07878</name>
</gene>
<dbReference type="InterPro" id="IPR019489">
    <property type="entry name" value="Clp_ATPase_C"/>
</dbReference>
<proteinExistence type="predicted"/>
<feature type="repeat" description="ANK" evidence="3">
    <location>
        <begin position="194"/>
        <end position="226"/>
    </location>
</feature>
<dbReference type="CDD" id="cd19499">
    <property type="entry name" value="RecA-like_ClpB_Hsp104-like"/>
    <property type="match status" value="1"/>
</dbReference>
<dbReference type="OrthoDB" id="47330at2759"/>
<dbReference type="SMART" id="SM00382">
    <property type="entry name" value="AAA"/>
    <property type="match status" value="1"/>
</dbReference>
<dbReference type="Gene3D" id="3.40.50.300">
    <property type="entry name" value="P-loop containing nucleotide triphosphate hydrolases"/>
    <property type="match status" value="1"/>
</dbReference>
<evidence type="ECO:0000259" key="5">
    <source>
        <dbReference type="SMART" id="SM01086"/>
    </source>
</evidence>
<feature type="domain" description="Clp ATPase C-terminal" evidence="5">
    <location>
        <begin position="500"/>
        <end position="585"/>
    </location>
</feature>
<keyword evidence="2" id="KW-0067">ATP-binding</keyword>
<protein>
    <submittedName>
        <fullName evidence="6">Caseinolytic peptidase B protein-like protein</fullName>
    </submittedName>
</protein>
<dbReference type="STRING" id="136037.A0A067R3L4"/>
<evidence type="ECO:0000256" key="2">
    <source>
        <dbReference type="ARBA" id="ARBA00022840"/>
    </source>
</evidence>
<dbReference type="GO" id="GO:0005739">
    <property type="term" value="C:mitochondrion"/>
    <property type="evidence" value="ECO:0007669"/>
    <property type="project" value="TreeGrafter"/>
</dbReference>
<dbReference type="PROSITE" id="PS50088">
    <property type="entry name" value="ANK_REPEAT"/>
    <property type="match status" value="2"/>
</dbReference>
<dbReference type="eggNOG" id="KOG1051">
    <property type="taxonomic scope" value="Eukaryota"/>
</dbReference>
<name>A0A067R3L4_ZOONE</name>
<dbReference type="InterPro" id="IPR036770">
    <property type="entry name" value="Ankyrin_rpt-contain_sf"/>
</dbReference>
<dbReference type="InterPro" id="IPR003959">
    <property type="entry name" value="ATPase_AAA_core"/>
</dbReference>
<dbReference type="SUPFAM" id="SSF48403">
    <property type="entry name" value="Ankyrin repeat"/>
    <property type="match status" value="1"/>
</dbReference>
<dbReference type="SUPFAM" id="SSF52540">
    <property type="entry name" value="P-loop containing nucleoside triphosphate hydrolases"/>
    <property type="match status" value="1"/>
</dbReference>
<dbReference type="PRINTS" id="PR00300">
    <property type="entry name" value="CLPPROTEASEA"/>
</dbReference>
<dbReference type="SMART" id="SM00248">
    <property type="entry name" value="ANK"/>
    <property type="match status" value="3"/>
</dbReference>
<evidence type="ECO:0000256" key="3">
    <source>
        <dbReference type="PROSITE-ProRule" id="PRU00023"/>
    </source>
</evidence>
<accession>A0A067R3L4</accession>
<dbReference type="InterPro" id="IPR050130">
    <property type="entry name" value="ClpA_ClpB"/>
</dbReference>
<dbReference type="Pfam" id="PF10431">
    <property type="entry name" value="ClpB_D2-small"/>
    <property type="match status" value="1"/>
</dbReference>
<dbReference type="PANTHER" id="PTHR11638:SF93">
    <property type="entry name" value="MITOCHONDRIAL DISAGGREGASE"/>
    <property type="match status" value="1"/>
</dbReference>
<dbReference type="Pfam" id="PF13857">
    <property type="entry name" value="Ank_5"/>
    <property type="match status" value="1"/>
</dbReference>
<keyword evidence="3" id="KW-0040">ANK repeat</keyword>
<feature type="repeat" description="ANK" evidence="3">
    <location>
        <begin position="125"/>
        <end position="157"/>
    </location>
</feature>
<dbReference type="InterPro" id="IPR002110">
    <property type="entry name" value="Ankyrin_rpt"/>
</dbReference>
<sequence length="619" mass="69912">MYTFRQFGRNGLKLFWIFARKRAKFSSAFRSNCLWRCQNKRCGLLPMYLPRNTACVWDIEASEYSEEFQKRHVPLLLSSGVALILALCSERSKDKQLFRAAKYGNAEEIESLSAGGVDVNIRHRLGWTALQVAAVNKNVEAVRALLKAGADPNLGDEFKGAHRTGIEMGLHAVDVTMIREHEFSDVLSNRVSFRGFTSLHYAVIIDDIEVVKALLEGGADPTIKNDSGNIPVDLADSAVIKDMLLKSSVQFKEMQLKIEAEERLRFPLEQRLKQYIVGQESAITTVASTIRRKENGWIDEQHPLVFLFLGSSGIGKTELAKQLAKYLHKKKDNAFIRIDMSEYQQKHEVAKLIGAPPGYVGHDDGGQLTKRLAMFPNAIVLFDEVDKAHPDVLTVLLQLFDEGRLTDGKGQTIECKGAIFIMTSNLASDEIAQHALELRKEAKHITDNRLEDKIDDGEVPEKITVSRNFKENVVQPILKSHFRRDEFLGRINEIVYFLPFSRSELLQLVAKELNFWARKAMEKHKIKLIWDHSVLAVLADGYDVHYGARSIKYEVERQVINQLAAAHERGIIGHGSTVKLAELPASGTGSSTIKLWVKQKEGMDYIDIEEERDLKSPFL</sequence>
<dbReference type="SMART" id="SM01086">
    <property type="entry name" value="ClpB_D2-small"/>
    <property type="match status" value="1"/>
</dbReference>
<evidence type="ECO:0000313" key="6">
    <source>
        <dbReference type="EMBL" id="KDR17615.1"/>
    </source>
</evidence>
<dbReference type="Pfam" id="PF07724">
    <property type="entry name" value="AAA_2"/>
    <property type="match status" value="1"/>
</dbReference>
<dbReference type="EMBL" id="KK852727">
    <property type="protein sequence ID" value="KDR17615.1"/>
    <property type="molecule type" value="Genomic_DNA"/>
</dbReference>